<dbReference type="InterPro" id="IPR002220">
    <property type="entry name" value="DapA-like"/>
</dbReference>
<dbReference type="InterPro" id="IPR013785">
    <property type="entry name" value="Aldolase_TIM"/>
</dbReference>
<proteinExistence type="inferred from homology"/>
<dbReference type="Gene3D" id="3.20.20.70">
    <property type="entry name" value="Aldolase class I"/>
    <property type="match status" value="1"/>
</dbReference>
<dbReference type="PIRSF" id="PIRSF001365">
    <property type="entry name" value="DHDPS"/>
    <property type="match status" value="1"/>
</dbReference>
<evidence type="ECO:0000256" key="1">
    <source>
        <dbReference type="ARBA" id="ARBA00023239"/>
    </source>
</evidence>
<evidence type="ECO:0000313" key="3">
    <source>
        <dbReference type="EMBL" id="MDQ0167970.1"/>
    </source>
</evidence>
<comment type="caution">
    <text evidence="3">The sequence shown here is derived from an EMBL/GenBank/DDBJ whole genome shotgun (WGS) entry which is preliminary data.</text>
</comment>
<protein>
    <submittedName>
        <fullName evidence="3">4-hydroxy-tetrahydrodipicolinate synthase</fullName>
        <ecNumber evidence="3">4.3.3.7</ecNumber>
    </submittedName>
</protein>
<dbReference type="GO" id="GO:0008840">
    <property type="term" value="F:4-hydroxy-tetrahydrodipicolinate synthase activity"/>
    <property type="evidence" value="ECO:0007669"/>
    <property type="project" value="UniProtKB-EC"/>
</dbReference>
<keyword evidence="1 2" id="KW-0456">Lyase</keyword>
<dbReference type="PANTHER" id="PTHR42849:SF1">
    <property type="entry name" value="N-ACETYLNEURAMINATE LYASE"/>
    <property type="match status" value="1"/>
</dbReference>
<reference evidence="3 4" key="1">
    <citation type="submission" date="2023-07" db="EMBL/GenBank/DDBJ databases">
        <title>Genomic Encyclopedia of Type Strains, Phase IV (KMG-IV): sequencing the most valuable type-strain genomes for metagenomic binning, comparative biology and taxonomic classification.</title>
        <authorList>
            <person name="Goeker M."/>
        </authorList>
    </citation>
    <scope>NUCLEOTIDE SEQUENCE [LARGE SCALE GENOMIC DNA]</scope>
    <source>
        <strain evidence="3 4">DSM 12751</strain>
    </source>
</reference>
<name>A0ABT9W549_9BACI</name>
<dbReference type="EC" id="4.3.3.7" evidence="3"/>
<dbReference type="PANTHER" id="PTHR42849">
    <property type="entry name" value="N-ACETYLNEURAMINATE LYASE"/>
    <property type="match status" value="1"/>
</dbReference>
<keyword evidence="4" id="KW-1185">Reference proteome</keyword>
<accession>A0ABT9W549</accession>
<dbReference type="SMART" id="SM01130">
    <property type="entry name" value="DHDPS"/>
    <property type="match status" value="1"/>
</dbReference>
<evidence type="ECO:0000256" key="2">
    <source>
        <dbReference type="PIRNR" id="PIRNR001365"/>
    </source>
</evidence>
<dbReference type="EMBL" id="JAUSTY010000022">
    <property type="protein sequence ID" value="MDQ0167970.1"/>
    <property type="molecule type" value="Genomic_DNA"/>
</dbReference>
<dbReference type="CDD" id="cd00408">
    <property type="entry name" value="DHDPS-like"/>
    <property type="match status" value="1"/>
</dbReference>
<dbReference type="Pfam" id="PF00701">
    <property type="entry name" value="DHDPS"/>
    <property type="match status" value="1"/>
</dbReference>
<dbReference type="SUPFAM" id="SSF51569">
    <property type="entry name" value="Aldolase"/>
    <property type="match status" value="1"/>
</dbReference>
<sequence>MDKHSVEWKGYLPAISTPFLENGEVDWSGWRSLLEWLVEEGMHGLVLNGTTGEWFSQSLEEKKEIFKVAAEVVEGRIPLIGGCTAYTALEVAEQAAAAKAVGLDGILVAPSPYIVPTDDELVAFYENVSELVELPICIYNWPRGANLDMSAELVSRLADIEKVVAIKNSTPSLQNFVSTFFAVKDKLRYFGFPMNELGLTLIKEYGGDGTMGAGAVLGRVHPNFYNFIWQGDVEQALQCGRKDQFLFQSWFNQDFSAKYGSPQAIVKTALNLRGLPGGYPRLPILPLTTEQQLKVKETLEQVEQVEYQ</sequence>
<organism evidence="3 4">
    <name type="scientific">Caldalkalibacillus horti</name>
    <dbReference type="NCBI Taxonomy" id="77523"/>
    <lineage>
        <taxon>Bacteria</taxon>
        <taxon>Bacillati</taxon>
        <taxon>Bacillota</taxon>
        <taxon>Bacilli</taxon>
        <taxon>Bacillales</taxon>
        <taxon>Bacillaceae</taxon>
        <taxon>Caldalkalibacillus</taxon>
    </lineage>
</organism>
<gene>
    <name evidence="3" type="ORF">J2S11_003900</name>
</gene>
<comment type="similarity">
    <text evidence="2">Belongs to the DapA family.</text>
</comment>
<dbReference type="PRINTS" id="PR00146">
    <property type="entry name" value="DHPICSNTHASE"/>
</dbReference>
<evidence type="ECO:0000313" key="4">
    <source>
        <dbReference type="Proteomes" id="UP001235840"/>
    </source>
</evidence>
<dbReference type="Proteomes" id="UP001235840">
    <property type="component" value="Unassembled WGS sequence"/>
</dbReference>